<dbReference type="InterPro" id="IPR036388">
    <property type="entry name" value="WH-like_DNA-bd_sf"/>
</dbReference>
<sequence>MKQQQTIDYHVKFAWQNMFNKYNQMASGFGITQAIGYMLININDDEGTAVSNLAGLLGVKATSLSRMLNNMEEANLIYRETSVGDKRSVKVFLTDFGKEKKQLAKGVVRKFNEYLDEHFTKKEKETFINLLIKLNEITVAYAVD</sequence>
<evidence type="ECO:0000256" key="1">
    <source>
        <dbReference type="ARBA" id="ARBA00023015"/>
    </source>
</evidence>
<dbReference type="InterPro" id="IPR036390">
    <property type="entry name" value="WH_DNA-bd_sf"/>
</dbReference>
<dbReference type="Pfam" id="PF01047">
    <property type="entry name" value="MarR"/>
    <property type="match status" value="1"/>
</dbReference>
<evidence type="ECO:0000259" key="4">
    <source>
        <dbReference type="PROSITE" id="PS50995"/>
    </source>
</evidence>
<protein>
    <submittedName>
        <fullName evidence="5">MarR family transcriptional regulator</fullName>
    </submittedName>
</protein>
<dbReference type="PROSITE" id="PS50995">
    <property type="entry name" value="HTH_MARR_2"/>
    <property type="match status" value="1"/>
</dbReference>
<dbReference type="Proteomes" id="UP000031246">
    <property type="component" value="Unassembled WGS sequence"/>
</dbReference>
<dbReference type="InterPro" id="IPR000835">
    <property type="entry name" value="HTH_MarR-typ"/>
</dbReference>
<dbReference type="SUPFAM" id="SSF46785">
    <property type="entry name" value="Winged helix' DNA-binding domain"/>
    <property type="match status" value="1"/>
</dbReference>
<evidence type="ECO:0000313" key="5">
    <source>
        <dbReference type="EMBL" id="KIA96718.1"/>
    </source>
</evidence>
<proteinExistence type="predicted"/>
<dbReference type="EMBL" id="JSYN01000002">
    <property type="protein sequence ID" value="KIA96718.1"/>
    <property type="molecule type" value="Genomic_DNA"/>
</dbReference>
<dbReference type="PANTHER" id="PTHR42756:SF1">
    <property type="entry name" value="TRANSCRIPTIONAL REPRESSOR OF EMRAB OPERON"/>
    <property type="match status" value="1"/>
</dbReference>
<dbReference type="GO" id="GO:0003677">
    <property type="term" value="F:DNA binding"/>
    <property type="evidence" value="ECO:0007669"/>
    <property type="project" value="UniProtKB-KW"/>
</dbReference>
<dbReference type="GO" id="GO:0003700">
    <property type="term" value="F:DNA-binding transcription factor activity"/>
    <property type="evidence" value="ECO:0007669"/>
    <property type="project" value="InterPro"/>
</dbReference>
<name>A0A0C1FY21_9SPHI</name>
<dbReference type="SMART" id="SM00347">
    <property type="entry name" value="HTH_MARR"/>
    <property type="match status" value="1"/>
</dbReference>
<dbReference type="OrthoDB" id="1467380at2"/>
<keyword evidence="2" id="KW-0238">DNA-binding</keyword>
<reference evidence="5 6" key="1">
    <citation type="submission" date="2014-10" db="EMBL/GenBank/DDBJ databases">
        <title>Pedobacter Kyungheensis.</title>
        <authorList>
            <person name="Anderson B.M."/>
            <person name="Newman J.D."/>
        </authorList>
    </citation>
    <scope>NUCLEOTIDE SEQUENCE [LARGE SCALE GENOMIC DNA]</scope>
    <source>
        <strain evidence="5 6">KACC 16221</strain>
    </source>
</reference>
<dbReference type="PRINTS" id="PR00598">
    <property type="entry name" value="HTHMARR"/>
</dbReference>
<evidence type="ECO:0000256" key="2">
    <source>
        <dbReference type="ARBA" id="ARBA00023125"/>
    </source>
</evidence>
<keyword evidence="1" id="KW-0805">Transcription regulation</keyword>
<accession>A0A0C1FY21</accession>
<organism evidence="5 6">
    <name type="scientific">Pedobacter kyungheensis</name>
    <dbReference type="NCBI Taxonomy" id="1069985"/>
    <lineage>
        <taxon>Bacteria</taxon>
        <taxon>Pseudomonadati</taxon>
        <taxon>Bacteroidota</taxon>
        <taxon>Sphingobacteriia</taxon>
        <taxon>Sphingobacteriales</taxon>
        <taxon>Sphingobacteriaceae</taxon>
        <taxon>Pedobacter</taxon>
    </lineage>
</organism>
<evidence type="ECO:0000313" key="6">
    <source>
        <dbReference type="Proteomes" id="UP000031246"/>
    </source>
</evidence>
<dbReference type="Gene3D" id="1.10.10.10">
    <property type="entry name" value="Winged helix-like DNA-binding domain superfamily/Winged helix DNA-binding domain"/>
    <property type="match status" value="1"/>
</dbReference>
<feature type="domain" description="HTH marR-type" evidence="4">
    <location>
        <begin position="1"/>
        <end position="136"/>
    </location>
</feature>
<dbReference type="AlphaFoldDB" id="A0A0C1FY21"/>
<dbReference type="PANTHER" id="PTHR42756">
    <property type="entry name" value="TRANSCRIPTIONAL REGULATOR, MARR"/>
    <property type="match status" value="1"/>
</dbReference>
<keyword evidence="6" id="KW-1185">Reference proteome</keyword>
<comment type="caution">
    <text evidence="5">The sequence shown here is derived from an EMBL/GenBank/DDBJ whole genome shotgun (WGS) entry which is preliminary data.</text>
</comment>
<dbReference type="RefSeq" id="WP_039471532.1">
    <property type="nucleotide sequence ID" value="NZ_JSYN01000002.1"/>
</dbReference>
<keyword evidence="3" id="KW-0804">Transcription</keyword>
<evidence type="ECO:0000256" key="3">
    <source>
        <dbReference type="ARBA" id="ARBA00023163"/>
    </source>
</evidence>
<gene>
    <name evidence="5" type="ORF">OC25_03100</name>
</gene>